<proteinExistence type="predicted"/>
<dbReference type="Proteomes" id="UP000256328">
    <property type="component" value="Unassembled WGS sequence"/>
</dbReference>
<dbReference type="CDD" id="cd10170">
    <property type="entry name" value="ASKHA_NBD_HSP70"/>
    <property type="match status" value="1"/>
</dbReference>
<dbReference type="EMBL" id="PDLN01000007">
    <property type="protein sequence ID" value="RDW80458.1"/>
    <property type="molecule type" value="Genomic_DNA"/>
</dbReference>
<name>A0A3D8S2G6_9HELO</name>
<feature type="compositionally biased region" description="Polar residues" evidence="1">
    <location>
        <begin position="789"/>
        <end position="801"/>
    </location>
</feature>
<sequence length="977" mass="110332">MSEVRNILVAADLGTTSMTIRHAPLDYTNGESCVPTELVYDLNTRAVYKWGFEAKEYIDDPRQFSDNPSELFTVDKIKLLLLDPAEAATEAITPAVTAEVYQEKTQEIFDQLGKTPFDVFEDLLVVVFHYVFEDIRSVREHNLLFPQTPGSIELCLAFPSGWPEYVHSRVARSGFKAAMKAGITDGLDHWHFAMENVYTVSETLCGSKEWLRNQVARSRGSDTVERPLRNIEELEVGDKFLPIDIGGGTGCMTVLQLVSKHPLPLAICGAAVDGRFRQWLLGHLLESEYTGDDYANLINRICRKFEDKKKKCGESRRAPWLCEATGLKESSEKGFNKSGLKISFETIEEICFDPVLNELEEAIENIFGLHSGIKAIVFLGQFGAHSPYLRKRMETSQFHSNHTVQLRYGDIDGKQSVVNGAYSERLDITDRFGTRLEAISNYGILMSLNWNLPWVKKLFPDARKSEHAIFERWADRTKCLKVVRWDVPMGTCIDNGFSTQSQETMKDRLLEQLFKKGEAIEFTEYIVVSREPLLPPTSDGFRYTLWTKEHETGWITRANQRIKVTKKPVSWNITMARKQDAHGGFTVPIDSRHLSIKQLKRSRPKFVKFLLDFEITEMQFKCWIEAQIGVAPYYRQLARDMSLTQAEIRSGPSISQGLREDQQMTYPTAPLGRYIEEGEADQNLGSDQGQGSSPLGNVEDDSTDQEEPYVSAQSSLDIHGNEVSPTLQPLDHTEPAQKTFRYEFRDKKEDSPATVQGEDPPVGSEDEPWSPYLKPIEEPTPLARARCKMQQTQKLRSSELSFSGDVYEHPSSPSGSGLGRHDTYQSPHGNRTTIINQTKNKTLVKRKRLATAGQTSVLERERKNARKGKQKARDELKNHLVSAPGSPLLEPRQIDISSEDFVRAPPQVPGTHSASSQPTRAAEYGSLRGGYTSVNIGPGDSSRTSASDFQTARMRGDRRAIRGGRSRISRHYRVRDR</sequence>
<organism evidence="2 3">
    <name type="scientific">Coleophoma crateriformis</name>
    <dbReference type="NCBI Taxonomy" id="565419"/>
    <lineage>
        <taxon>Eukaryota</taxon>
        <taxon>Fungi</taxon>
        <taxon>Dikarya</taxon>
        <taxon>Ascomycota</taxon>
        <taxon>Pezizomycotina</taxon>
        <taxon>Leotiomycetes</taxon>
        <taxon>Helotiales</taxon>
        <taxon>Dermateaceae</taxon>
        <taxon>Coleophoma</taxon>
    </lineage>
</organism>
<dbReference type="AlphaFoldDB" id="A0A3D8S2G6"/>
<feature type="compositionally biased region" description="Acidic residues" evidence="1">
    <location>
        <begin position="698"/>
        <end position="707"/>
    </location>
</feature>
<feature type="compositionally biased region" description="Polar residues" evidence="1">
    <location>
        <begin position="824"/>
        <end position="841"/>
    </location>
</feature>
<keyword evidence="3" id="KW-1185">Reference proteome</keyword>
<feature type="compositionally biased region" description="Basic and acidic residues" evidence="1">
    <location>
        <begin position="731"/>
        <end position="751"/>
    </location>
</feature>
<feature type="compositionally biased region" description="Polar residues" evidence="1">
    <location>
        <begin position="941"/>
        <end position="950"/>
    </location>
</feature>
<dbReference type="PANTHER" id="PTHR14187:SF5">
    <property type="entry name" value="HEAT SHOCK 70 KDA PROTEIN 12A"/>
    <property type="match status" value="1"/>
</dbReference>
<dbReference type="OrthoDB" id="3503699at2759"/>
<accession>A0A3D8S2G6</accession>
<feature type="compositionally biased region" description="Polar residues" evidence="1">
    <location>
        <begin position="683"/>
        <end position="695"/>
    </location>
</feature>
<protein>
    <submittedName>
        <fullName evidence="2">Uncharacterized protein</fullName>
    </submittedName>
</protein>
<reference evidence="2 3" key="1">
    <citation type="journal article" date="2018" name="IMA Fungus">
        <title>IMA Genome-F 9: Draft genome sequence of Annulohypoxylon stygium, Aspergillus mulundensis, Berkeleyomyces basicola (syn. Thielaviopsis basicola), Ceratocystis smalleyi, two Cercospora beticola strains, Coleophoma cylindrospora, Fusarium fracticaudum, Phialophora cf. hyalina, and Morchella septimelata.</title>
        <authorList>
            <person name="Wingfield B.D."/>
            <person name="Bills G.F."/>
            <person name="Dong Y."/>
            <person name="Huang W."/>
            <person name="Nel W.J."/>
            <person name="Swalarsk-Parry B.S."/>
            <person name="Vaghefi N."/>
            <person name="Wilken P.M."/>
            <person name="An Z."/>
            <person name="de Beer Z.W."/>
            <person name="De Vos L."/>
            <person name="Chen L."/>
            <person name="Duong T.A."/>
            <person name="Gao Y."/>
            <person name="Hammerbacher A."/>
            <person name="Kikkert J.R."/>
            <person name="Li Y."/>
            <person name="Li H."/>
            <person name="Li K."/>
            <person name="Li Q."/>
            <person name="Liu X."/>
            <person name="Ma X."/>
            <person name="Naidoo K."/>
            <person name="Pethybridge S.J."/>
            <person name="Sun J."/>
            <person name="Steenkamp E.T."/>
            <person name="van der Nest M.A."/>
            <person name="van Wyk S."/>
            <person name="Wingfield M.J."/>
            <person name="Xiong C."/>
            <person name="Yue Q."/>
            <person name="Zhang X."/>
        </authorList>
    </citation>
    <scope>NUCLEOTIDE SEQUENCE [LARGE SCALE GENOMIC DNA]</scope>
    <source>
        <strain evidence="2 3">BP5796</strain>
    </source>
</reference>
<comment type="caution">
    <text evidence="2">The sequence shown here is derived from an EMBL/GenBank/DDBJ whole genome shotgun (WGS) entry which is preliminary data.</text>
</comment>
<feature type="region of interest" description="Disordered" evidence="1">
    <location>
        <begin position="682"/>
        <end position="977"/>
    </location>
</feature>
<gene>
    <name evidence="2" type="ORF">BP5796_05156</name>
</gene>
<evidence type="ECO:0000313" key="3">
    <source>
        <dbReference type="Proteomes" id="UP000256328"/>
    </source>
</evidence>
<feature type="compositionally biased region" description="Polar residues" evidence="1">
    <location>
        <begin position="910"/>
        <end position="919"/>
    </location>
</feature>
<feature type="compositionally biased region" description="Basic residues" evidence="1">
    <location>
        <begin position="961"/>
        <end position="977"/>
    </location>
</feature>
<evidence type="ECO:0000313" key="2">
    <source>
        <dbReference type="EMBL" id="RDW80458.1"/>
    </source>
</evidence>
<evidence type="ECO:0000256" key="1">
    <source>
        <dbReference type="SAM" id="MobiDB-lite"/>
    </source>
</evidence>
<dbReference type="PANTHER" id="PTHR14187">
    <property type="entry name" value="ALPHA KINASE/ELONGATION FACTOR 2 KINASE"/>
    <property type="match status" value="1"/>
</dbReference>